<dbReference type="OrthoDB" id="1907165at2"/>
<feature type="domain" description="Gp5/Type VI secretion system Vgr protein OB-fold" evidence="1">
    <location>
        <begin position="377"/>
        <end position="451"/>
    </location>
</feature>
<dbReference type="InterPro" id="IPR037026">
    <property type="entry name" value="Vgr_OB-fold_dom_sf"/>
</dbReference>
<dbReference type="EMBL" id="PUGF01000007">
    <property type="protein sequence ID" value="PRC93447.1"/>
    <property type="molecule type" value="Genomic_DNA"/>
</dbReference>
<dbReference type="SUPFAM" id="SSF69349">
    <property type="entry name" value="Phage fibre proteins"/>
    <property type="match status" value="1"/>
</dbReference>
<keyword evidence="3" id="KW-1185">Reference proteome</keyword>
<dbReference type="InterPro" id="IPR006533">
    <property type="entry name" value="T6SS_Vgr_RhsGE"/>
</dbReference>
<dbReference type="AlphaFoldDB" id="A0A2S9H0F1"/>
<name>A0A2S9H0F1_9BURK</name>
<evidence type="ECO:0000313" key="2">
    <source>
        <dbReference type="EMBL" id="PRC93447.1"/>
    </source>
</evidence>
<dbReference type="Gene3D" id="2.40.50.230">
    <property type="entry name" value="Gp5 N-terminal domain"/>
    <property type="match status" value="1"/>
</dbReference>
<sequence length="596" mass="63198">MANSPQTDSSGVLSFNISCDGTALPDIVQIVSIETNHSTNRIPTATITVIDGDMPNGSFPIADAGNLKPGVEIVISAGYDSKTTVIFTGVVIKHSVKISGDNYARLIIECRDKALAMTVGRKNANYINKTDNQVISALIAKYGGLSSAIDATSVSYKELVQYYATDWDYMMARAEINGFLVTIDAGKISVKAPVASGSPVLSLTYGMDLLEFQADLDSRWQLSSVTSTSWDLTQLAIVQKTATPDPLTGQGDIDSKTLAGVLSVGDFGLQTAAPIESGALTAWSKAQQTRAALSRIQGRMLFQGSALAKPGVLLELNAVGKHFNGNVIATNVTQRLIDGNWTTEVEFGMPTYWFTEEHQINAPEAAGISAGIGGLHIGIVLKLDADPEGQCKIQVSMPLMNASTIGVWARFASFYGSSGFGAFIIPEIGDEVVLGFFNNDPSCPVILGSLYSSKHVPPYELTAENNFKALVTRSKLKIEFDDGKKIITVTTPANNKIVISDEDKSILLQDENSNKVELSPSGILLDSPKDITIKAAGKVAISAVQNVEITAQMDVKTTGLNINSTANVSLIAKGTASAELSAAGQTTIKGAMVMIN</sequence>
<dbReference type="NCBIfam" id="TIGR01646">
    <property type="entry name" value="vgr_GE"/>
    <property type="match status" value="1"/>
</dbReference>
<dbReference type="Pfam" id="PF04717">
    <property type="entry name" value="Phage_base_V"/>
    <property type="match status" value="1"/>
</dbReference>
<accession>A0A2S9H0F1</accession>
<comment type="caution">
    <text evidence="2">The sequence shown here is derived from an EMBL/GenBank/DDBJ whole genome shotgun (WGS) entry which is preliminary data.</text>
</comment>
<dbReference type="InterPro" id="IPR006531">
    <property type="entry name" value="Gp5/Vgr_OB"/>
</dbReference>
<organism evidence="2 3">
    <name type="scientific">Solimicrobium silvestre</name>
    <dbReference type="NCBI Taxonomy" id="2099400"/>
    <lineage>
        <taxon>Bacteria</taxon>
        <taxon>Pseudomonadati</taxon>
        <taxon>Pseudomonadota</taxon>
        <taxon>Betaproteobacteria</taxon>
        <taxon>Burkholderiales</taxon>
        <taxon>Oxalobacteraceae</taxon>
        <taxon>Solimicrobium</taxon>
    </lineage>
</organism>
<evidence type="ECO:0000313" key="3">
    <source>
        <dbReference type="Proteomes" id="UP000237839"/>
    </source>
</evidence>
<protein>
    <submittedName>
        <fullName evidence="2">Rhs element Vgr protein</fullName>
    </submittedName>
</protein>
<dbReference type="SUPFAM" id="SSF69279">
    <property type="entry name" value="Phage tail proteins"/>
    <property type="match status" value="1"/>
</dbReference>
<dbReference type="SUPFAM" id="SSF69255">
    <property type="entry name" value="gp5 N-terminal domain-like"/>
    <property type="match status" value="1"/>
</dbReference>
<dbReference type="Proteomes" id="UP000237839">
    <property type="component" value="Unassembled WGS sequence"/>
</dbReference>
<proteinExistence type="predicted"/>
<evidence type="ECO:0000259" key="1">
    <source>
        <dbReference type="Pfam" id="PF04717"/>
    </source>
</evidence>
<gene>
    <name evidence="2" type="ORF">S2091_1834</name>
</gene>
<dbReference type="RefSeq" id="WP_105531495.1">
    <property type="nucleotide sequence ID" value="NZ_PUGF01000007.1"/>
</dbReference>
<reference evidence="2 3" key="1">
    <citation type="submission" date="2018-02" db="EMBL/GenBank/DDBJ databases">
        <title>Solimicrobium silvestre gen. nov., sp. nov., isolated from alpine forest soil.</title>
        <authorList>
            <person name="Margesin R."/>
            <person name="Albuquerque L."/>
            <person name="Zhang D.-C."/>
            <person name="Froufe H.J.C."/>
            <person name="Severino R."/>
            <person name="Roxo I."/>
            <person name="Egas C."/>
            <person name="Da Costa M.S."/>
        </authorList>
    </citation>
    <scope>NUCLEOTIDE SEQUENCE [LARGE SCALE GENOMIC DNA]</scope>
    <source>
        <strain evidence="2 3">S20-91</strain>
    </source>
</reference>